<evidence type="ECO:0000313" key="3">
    <source>
        <dbReference type="Proteomes" id="UP001642484"/>
    </source>
</evidence>
<proteinExistence type="predicted"/>
<feature type="region of interest" description="Disordered" evidence="1">
    <location>
        <begin position="56"/>
        <end position="76"/>
    </location>
</feature>
<sequence length="402" mass="44455">MFRDADLLQLDMLNIDGGGANLLESPTSALGKLCHTSALGLRVDAAVPLEKSLEETQGREWQGRGQMRRKGSDGSECRTLDPCSHGWGQTAQGPDVRRPRMLDCGKRDVHLRSSQQPIAQSQTVRLHHLRRVAMARAQARHSGTGRCCAWLKGLLEPVFRRRRPPPPPTAELGSTLLEHPIPARQRDVKAGLPAETAVEVPARPLKPIRNEIPGMLECLKGARADVQDIKVALEAAEEPKKAFFESAVLFAGTSGPVLCMSLDANGIHCEGQNCSLQIPIQYLEEYVDEWPTNDEAHDKALKALILTKYLQAPGNMVEVELLDEYMVSLARTMEGKNAIFWKVVTKTQEEIEFASGGQPGELVSVPMPHHFPLLIVPKEARDELPARLAKFEHAWNTMYGRA</sequence>
<name>A0ABP0HVM6_9DINO</name>
<dbReference type="EMBL" id="CAXAMN010001425">
    <property type="protein sequence ID" value="CAK8994272.1"/>
    <property type="molecule type" value="Genomic_DNA"/>
</dbReference>
<reference evidence="2 3" key="1">
    <citation type="submission" date="2024-02" db="EMBL/GenBank/DDBJ databases">
        <authorList>
            <person name="Chen Y."/>
            <person name="Shah S."/>
            <person name="Dougan E. K."/>
            <person name="Thang M."/>
            <person name="Chan C."/>
        </authorList>
    </citation>
    <scope>NUCLEOTIDE SEQUENCE [LARGE SCALE GENOMIC DNA]</scope>
</reference>
<protein>
    <submittedName>
        <fullName evidence="2">Uncharacterized protein</fullName>
    </submittedName>
</protein>
<dbReference type="Proteomes" id="UP001642484">
    <property type="component" value="Unassembled WGS sequence"/>
</dbReference>
<gene>
    <name evidence="2" type="ORF">CCMP2556_LOCUS3580</name>
</gene>
<evidence type="ECO:0000256" key="1">
    <source>
        <dbReference type="SAM" id="MobiDB-lite"/>
    </source>
</evidence>
<evidence type="ECO:0000313" key="2">
    <source>
        <dbReference type="EMBL" id="CAK8994272.1"/>
    </source>
</evidence>
<organism evidence="2 3">
    <name type="scientific">Durusdinium trenchii</name>
    <dbReference type="NCBI Taxonomy" id="1381693"/>
    <lineage>
        <taxon>Eukaryota</taxon>
        <taxon>Sar</taxon>
        <taxon>Alveolata</taxon>
        <taxon>Dinophyceae</taxon>
        <taxon>Suessiales</taxon>
        <taxon>Symbiodiniaceae</taxon>
        <taxon>Durusdinium</taxon>
    </lineage>
</organism>
<comment type="caution">
    <text evidence="2">The sequence shown here is derived from an EMBL/GenBank/DDBJ whole genome shotgun (WGS) entry which is preliminary data.</text>
</comment>
<keyword evidence="3" id="KW-1185">Reference proteome</keyword>
<accession>A0ABP0HVM6</accession>